<feature type="region of interest" description="Disordered" evidence="3">
    <location>
        <begin position="146"/>
        <end position="229"/>
    </location>
</feature>
<feature type="region of interest" description="Disordered" evidence="3">
    <location>
        <begin position="271"/>
        <end position="307"/>
    </location>
</feature>
<feature type="compositionally biased region" description="Gly residues" evidence="3">
    <location>
        <begin position="146"/>
        <end position="155"/>
    </location>
</feature>
<dbReference type="PANTHER" id="PTHR23083">
    <property type="entry name" value="TETRATRICOPEPTIDE REPEAT PROTEIN, TPR"/>
    <property type="match status" value="1"/>
</dbReference>
<feature type="compositionally biased region" description="Low complexity" evidence="3">
    <location>
        <begin position="219"/>
        <end position="228"/>
    </location>
</feature>
<organism evidence="4">
    <name type="scientific">Chromera velia CCMP2878</name>
    <dbReference type="NCBI Taxonomy" id="1169474"/>
    <lineage>
        <taxon>Eukaryota</taxon>
        <taxon>Sar</taxon>
        <taxon>Alveolata</taxon>
        <taxon>Colpodellida</taxon>
        <taxon>Chromeraceae</taxon>
        <taxon>Chromera</taxon>
    </lineage>
</organism>
<comment type="similarity">
    <text evidence="2">Belongs to the YPP1 family.</text>
</comment>
<feature type="compositionally biased region" description="Basic and acidic residues" evidence="3">
    <location>
        <begin position="271"/>
        <end position="282"/>
    </location>
</feature>
<reference evidence="4" key="1">
    <citation type="submission" date="2014-11" db="EMBL/GenBank/DDBJ databases">
        <authorList>
            <person name="Otto D Thomas"/>
            <person name="Naeem Raeece"/>
        </authorList>
    </citation>
    <scope>NUCLEOTIDE SEQUENCE</scope>
</reference>
<dbReference type="SUPFAM" id="SSF48452">
    <property type="entry name" value="TPR-like"/>
    <property type="match status" value="1"/>
</dbReference>
<name>A0A0G4FF10_9ALVE</name>
<feature type="region of interest" description="Disordered" evidence="3">
    <location>
        <begin position="25"/>
        <end position="80"/>
    </location>
</feature>
<feature type="compositionally biased region" description="Low complexity" evidence="3">
    <location>
        <begin position="171"/>
        <end position="208"/>
    </location>
</feature>
<feature type="compositionally biased region" description="Gly residues" evidence="3">
    <location>
        <begin position="209"/>
        <end position="218"/>
    </location>
</feature>
<feature type="compositionally biased region" description="Low complexity" evidence="3">
    <location>
        <begin position="521"/>
        <end position="531"/>
    </location>
</feature>
<dbReference type="PANTHER" id="PTHR23083:SF464">
    <property type="entry name" value="TETRATRICOPEPTIDE REPEAT DOMAIN 7, ISOFORM A"/>
    <property type="match status" value="1"/>
</dbReference>
<feature type="region of interest" description="Disordered" evidence="3">
    <location>
        <begin position="561"/>
        <end position="585"/>
    </location>
</feature>
<gene>
    <name evidence="4" type="ORF">Cvel_16606</name>
</gene>
<dbReference type="Pfam" id="PF13181">
    <property type="entry name" value="TPR_8"/>
    <property type="match status" value="1"/>
</dbReference>
<feature type="compositionally biased region" description="Basic and acidic residues" evidence="3">
    <location>
        <begin position="25"/>
        <end position="35"/>
    </location>
</feature>
<dbReference type="InterPro" id="IPR051722">
    <property type="entry name" value="Endocytosis_PI4K-reg_protein"/>
</dbReference>
<proteinExistence type="inferred from homology"/>
<dbReference type="Gene3D" id="1.25.40.10">
    <property type="entry name" value="Tetratricopeptide repeat domain"/>
    <property type="match status" value="1"/>
</dbReference>
<dbReference type="EMBL" id="CDMZ01000315">
    <property type="protein sequence ID" value="CEM11620.1"/>
    <property type="molecule type" value="Genomic_DNA"/>
</dbReference>
<evidence type="ECO:0000256" key="3">
    <source>
        <dbReference type="SAM" id="MobiDB-lite"/>
    </source>
</evidence>
<sequence>MFAEVPTPTCCPAESQRNVRLELIVDDRGETHETDVSTSTGSQQRNRGAAAPHHQRRDRAMQGGRPHSGGGMHAHTSSANRDRECDLVDTCSITTGTCCLVPRIVRQECEEFESVEAALESFYEDVPLLPDLSGVFASSLRGRSGVTGQGGGAGGSSVSSAGCPPRFVPASQPQTKKTSQSSTPSSTFIPSRPPTITASGGTQMISGSSGSGSGGPQGGLSSSSSSGRSRSDFEIYKMFTEQDKCCRSAPISDPVTRSRLLTKYEAALRVEKEEKEAGEREAASASSNGYGNFAHQQHKIQQHQQQQRGMTKQIPPEVHFVAYSAYCEEGMRARARDALQRAEVQRRGFVPFLFMLARLSKDLGDLYHARALLETALSSAPDSMEVQTAMALLLKQMGDWQNAIAVAQKLLRVDSDYPPALFCISDCFFALGQFELARECLHRCIVRDRADPSNLNAINAVHAALGLPTFPPGSVYSLPVKPGPLSPQVFNPVVRQERGAQQQQQKQKHRHGGTVRALQPSSAANAENLSSASAGTTQLIGTSPSPSVPPVASVPPVQAVRSNSLQWHQQQQQPQQQQEEREVIPPSSWTNSFRVLSCTNPAASVSGCGGGFCGMPAGGMHRGV</sequence>
<feature type="region of interest" description="Disordered" evidence="3">
    <location>
        <begin position="496"/>
        <end position="531"/>
    </location>
</feature>
<evidence type="ECO:0000256" key="1">
    <source>
        <dbReference type="ARBA" id="ARBA00002550"/>
    </source>
</evidence>
<dbReference type="SMART" id="SM00028">
    <property type="entry name" value="TPR"/>
    <property type="match status" value="3"/>
</dbReference>
<protein>
    <submittedName>
        <fullName evidence="4">Uncharacterized protein</fullName>
    </submittedName>
</protein>
<dbReference type="VEuPathDB" id="CryptoDB:Cvel_16606"/>
<evidence type="ECO:0000313" key="4">
    <source>
        <dbReference type="EMBL" id="CEM11620.1"/>
    </source>
</evidence>
<accession>A0A0G4FF10</accession>
<dbReference type="InterPro" id="IPR011990">
    <property type="entry name" value="TPR-like_helical_dom_sf"/>
</dbReference>
<dbReference type="AlphaFoldDB" id="A0A0G4FF10"/>
<feature type="compositionally biased region" description="Polar residues" evidence="3">
    <location>
        <begin position="36"/>
        <end position="46"/>
    </location>
</feature>
<dbReference type="InterPro" id="IPR019734">
    <property type="entry name" value="TPR_rpt"/>
</dbReference>
<evidence type="ECO:0000256" key="2">
    <source>
        <dbReference type="ARBA" id="ARBA00038251"/>
    </source>
</evidence>
<comment type="function">
    <text evidence="1">Involved in endocytosis.</text>
</comment>